<evidence type="ECO:0000256" key="14">
    <source>
        <dbReference type="SAM" id="MobiDB-lite"/>
    </source>
</evidence>
<comment type="function">
    <text evidence="10">Catalyzes the oxidation of L-aspartate to iminoaspartate, the first step in the de novo biosynthesis of NAD(+).</text>
</comment>
<comment type="similarity">
    <text evidence="3 13">Belongs to the FAD-dependent oxidoreductase 2 family. NadB subfamily.</text>
</comment>
<dbReference type="NCBIfam" id="NF005867">
    <property type="entry name" value="PRK07804.1"/>
    <property type="match status" value="1"/>
</dbReference>
<comment type="catalytic activity">
    <reaction evidence="11">
        <text>L-aspartate + O2 = iminosuccinate + H2O2</text>
        <dbReference type="Rhea" id="RHEA:25876"/>
        <dbReference type="ChEBI" id="CHEBI:15379"/>
        <dbReference type="ChEBI" id="CHEBI:16240"/>
        <dbReference type="ChEBI" id="CHEBI:29991"/>
        <dbReference type="ChEBI" id="CHEBI:77875"/>
        <dbReference type="EC" id="1.4.3.16"/>
    </reaction>
    <physiologicalReaction direction="left-to-right" evidence="11">
        <dbReference type="Rhea" id="RHEA:25877"/>
    </physiologicalReaction>
</comment>
<evidence type="ECO:0000256" key="4">
    <source>
        <dbReference type="ARBA" id="ARBA00012173"/>
    </source>
</evidence>
<dbReference type="InterPro" id="IPR037099">
    <property type="entry name" value="Fum_R/Succ_DH_flav-like_C_sf"/>
</dbReference>
<dbReference type="InterPro" id="IPR003953">
    <property type="entry name" value="FAD-dep_OxRdtase_2_FAD-bd"/>
</dbReference>
<keyword evidence="6 13" id="KW-0285">Flavoprotein</keyword>
<evidence type="ECO:0000256" key="11">
    <source>
        <dbReference type="ARBA" id="ARBA00048305"/>
    </source>
</evidence>
<dbReference type="RefSeq" id="WP_378543412.1">
    <property type="nucleotide sequence ID" value="NZ_JBHSBA010000001.1"/>
</dbReference>
<keyword evidence="7 13" id="KW-0662">Pyridine nucleotide biosynthesis</keyword>
<evidence type="ECO:0000256" key="10">
    <source>
        <dbReference type="ARBA" id="ARBA00029426"/>
    </source>
</evidence>
<evidence type="ECO:0000256" key="8">
    <source>
        <dbReference type="ARBA" id="ARBA00022827"/>
    </source>
</evidence>
<evidence type="ECO:0000256" key="9">
    <source>
        <dbReference type="ARBA" id="ARBA00023002"/>
    </source>
</evidence>
<organism evidence="17 18">
    <name type="scientific">Nocardia rhizosphaerae</name>
    <dbReference type="NCBI Taxonomy" id="1691571"/>
    <lineage>
        <taxon>Bacteria</taxon>
        <taxon>Bacillati</taxon>
        <taxon>Actinomycetota</taxon>
        <taxon>Actinomycetes</taxon>
        <taxon>Mycobacteriales</taxon>
        <taxon>Nocardiaceae</taxon>
        <taxon>Nocardia</taxon>
    </lineage>
</organism>
<dbReference type="InterPro" id="IPR036188">
    <property type="entry name" value="FAD/NAD-bd_sf"/>
</dbReference>
<proteinExistence type="inferred from homology"/>
<dbReference type="GO" id="GO:0008734">
    <property type="term" value="F:L-aspartate oxidase activity"/>
    <property type="evidence" value="ECO:0007669"/>
    <property type="project" value="UniProtKB-EC"/>
</dbReference>
<feature type="domain" description="FAD-dependent oxidoreductase 2 FAD-binding" evidence="15">
    <location>
        <begin position="12"/>
        <end position="378"/>
    </location>
</feature>
<feature type="compositionally biased region" description="Basic and acidic residues" evidence="14">
    <location>
        <begin position="527"/>
        <end position="538"/>
    </location>
</feature>
<dbReference type="Gene3D" id="1.20.58.100">
    <property type="entry name" value="Fumarate reductase/succinate dehydrogenase flavoprotein-like, C-terminal domain"/>
    <property type="match status" value="1"/>
</dbReference>
<dbReference type="InterPro" id="IPR027477">
    <property type="entry name" value="Succ_DH/fumarate_Rdtase_cat_sf"/>
</dbReference>
<sequence length="576" mass="57769">MTATVCWEAEADLVVIGGGVAGLTAARTASLRGLRVLTLSKGGPTDTSTQYAQGGIAVVAPRGDSVDSHVADTVEAGAGLCEVDAVRSIVEGGQAAVAALTDLGAVFDLGRDGQISRTREGGHSTRRIIHAGGDATGAEIQRALNAAGLPVRFGAAALRVVTGADGVRGVVAVSDNGFGVVHAPAVLLATGGLGQLYALSTNPPGATADGLALALWAGAAVADLEFVQFHPTVLHTPGGVGRRPLISEAVRGEGATLVDAAGDSVTAGVHPRGDLAPRDVVSRAIAERMRATGTDHVFLDARRIAGFAQRFPTITASCLAAGIDPAAQLIPVAPAAHYQCGGVRTDTDGRTGVPGLYAAGEVARTGLHGANRLASNSLLEGLVVGERAGAAAVERLGVRARVEKIDSYAVELADRAVVQHAMTEHASVVRDGTGLAAAAARITAAGSVVAITTPAMVGVATGAATVPWPASAPDRVGSAGEGSSPRARQRTGVPVEDGAVPDVLRLVEDAALTLTARVLLTAAAARTESRGCHTRSDHPGPVAGQRRSTALRLGPGGAIESADLDTAFAPVAVGDR</sequence>
<comment type="subcellular location">
    <subcellularLocation>
        <location evidence="13">Cytoplasm</location>
    </subcellularLocation>
</comment>
<comment type="cofactor">
    <cofactor evidence="1 13">
        <name>FAD</name>
        <dbReference type="ChEBI" id="CHEBI:57692"/>
    </cofactor>
</comment>
<feature type="domain" description="Fumarate reductase/succinate dehydrogenase flavoprotein-like C-terminal" evidence="16">
    <location>
        <begin position="502"/>
        <end position="539"/>
    </location>
</feature>
<dbReference type="Gene3D" id="3.90.700.10">
    <property type="entry name" value="Succinate dehydrogenase/fumarate reductase flavoprotein, catalytic domain"/>
    <property type="match status" value="1"/>
</dbReference>
<evidence type="ECO:0000256" key="1">
    <source>
        <dbReference type="ARBA" id="ARBA00001974"/>
    </source>
</evidence>
<evidence type="ECO:0000256" key="2">
    <source>
        <dbReference type="ARBA" id="ARBA00004950"/>
    </source>
</evidence>
<dbReference type="PRINTS" id="PR00368">
    <property type="entry name" value="FADPNR"/>
</dbReference>
<evidence type="ECO:0000259" key="16">
    <source>
        <dbReference type="Pfam" id="PF02910"/>
    </source>
</evidence>
<evidence type="ECO:0000313" key="18">
    <source>
        <dbReference type="Proteomes" id="UP001595767"/>
    </source>
</evidence>
<comment type="pathway">
    <text evidence="2 13">Cofactor biosynthesis; NAD(+) biosynthesis; iminoaspartate from L-aspartate (oxidase route): step 1/1.</text>
</comment>
<evidence type="ECO:0000259" key="15">
    <source>
        <dbReference type="Pfam" id="PF00890"/>
    </source>
</evidence>
<dbReference type="Proteomes" id="UP001595767">
    <property type="component" value="Unassembled WGS sequence"/>
</dbReference>
<dbReference type="Pfam" id="PF00890">
    <property type="entry name" value="FAD_binding_2"/>
    <property type="match status" value="1"/>
</dbReference>
<dbReference type="PRINTS" id="PR00411">
    <property type="entry name" value="PNDRDTASEI"/>
</dbReference>
<keyword evidence="8 13" id="KW-0274">FAD</keyword>
<dbReference type="PANTHER" id="PTHR42716">
    <property type="entry name" value="L-ASPARTATE OXIDASE"/>
    <property type="match status" value="1"/>
</dbReference>
<keyword evidence="18" id="KW-1185">Reference proteome</keyword>
<dbReference type="InterPro" id="IPR005288">
    <property type="entry name" value="NadB"/>
</dbReference>
<feature type="region of interest" description="Disordered" evidence="14">
    <location>
        <begin position="467"/>
        <end position="494"/>
    </location>
</feature>
<keyword evidence="9 13" id="KW-0560">Oxidoreductase</keyword>
<evidence type="ECO:0000256" key="6">
    <source>
        <dbReference type="ARBA" id="ARBA00022630"/>
    </source>
</evidence>
<comment type="caution">
    <text evidence="17">The sequence shown here is derived from an EMBL/GenBank/DDBJ whole genome shotgun (WGS) entry which is preliminary data.</text>
</comment>
<gene>
    <name evidence="17" type="ORF">ACFOW8_00085</name>
</gene>
<reference evidence="18" key="1">
    <citation type="journal article" date="2019" name="Int. J. Syst. Evol. Microbiol.">
        <title>The Global Catalogue of Microorganisms (GCM) 10K type strain sequencing project: providing services to taxonomists for standard genome sequencing and annotation.</title>
        <authorList>
            <consortium name="The Broad Institute Genomics Platform"/>
            <consortium name="The Broad Institute Genome Sequencing Center for Infectious Disease"/>
            <person name="Wu L."/>
            <person name="Ma J."/>
        </authorList>
    </citation>
    <scope>NUCLEOTIDE SEQUENCE [LARGE SCALE GENOMIC DNA]</scope>
    <source>
        <strain evidence="18">CGMCC 4.7204</strain>
    </source>
</reference>
<dbReference type="InterPro" id="IPR015939">
    <property type="entry name" value="Fum_Rdtase/Succ_DH_flav-like_C"/>
</dbReference>
<evidence type="ECO:0000256" key="12">
    <source>
        <dbReference type="NCBIfam" id="TIGR00551"/>
    </source>
</evidence>
<dbReference type="SUPFAM" id="SSF56425">
    <property type="entry name" value="Succinate dehydrogenase/fumarate reductase flavoprotein, catalytic domain"/>
    <property type="match status" value="1"/>
</dbReference>
<dbReference type="SUPFAM" id="SSF46977">
    <property type="entry name" value="Succinate dehydrogenase/fumarate reductase flavoprotein C-terminal domain"/>
    <property type="match status" value="1"/>
</dbReference>
<dbReference type="EMBL" id="JBHSBA010000001">
    <property type="protein sequence ID" value="MFC4123318.1"/>
    <property type="molecule type" value="Genomic_DNA"/>
</dbReference>
<dbReference type="NCBIfam" id="TIGR00551">
    <property type="entry name" value="nadB"/>
    <property type="match status" value="1"/>
</dbReference>
<evidence type="ECO:0000256" key="7">
    <source>
        <dbReference type="ARBA" id="ARBA00022642"/>
    </source>
</evidence>
<dbReference type="PANTHER" id="PTHR42716:SF2">
    <property type="entry name" value="L-ASPARTATE OXIDASE, CHLOROPLASTIC"/>
    <property type="match status" value="1"/>
</dbReference>
<name>A0ABV8KZN3_9NOCA</name>
<evidence type="ECO:0000256" key="13">
    <source>
        <dbReference type="RuleBase" id="RU362049"/>
    </source>
</evidence>
<evidence type="ECO:0000313" key="17">
    <source>
        <dbReference type="EMBL" id="MFC4123318.1"/>
    </source>
</evidence>
<evidence type="ECO:0000256" key="5">
    <source>
        <dbReference type="ARBA" id="ARBA00021901"/>
    </source>
</evidence>
<evidence type="ECO:0000256" key="3">
    <source>
        <dbReference type="ARBA" id="ARBA00008562"/>
    </source>
</evidence>
<protein>
    <recommendedName>
        <fullName evidence="5 12">L-aspartate oxidase</fullName>
        <ecNumber evidence="4 12">1.4.3.16</ecNumber>
    </recommendedName>
</protein>
<dbReference type="EC" id="1.4.3.16" evidence="4 12"/>
<accession>A0ABV8KZN3</accession>
<dbReference type="SUPFAM" id="SSF51905">
    <property type="entry name" value="FAD/NAD(P)-binding domain"/>
    <property type="match status" value="1"/>
</dbReference>
<feature type="region of interest" description="Disordered" evidence="14">
    <location>
        <begin position="526"/>
        <end position="548"/>
    </location>
</feature>
<dbReference type="Gene3D" id="3.50.50.60">
    <property type="entry name" value="FAD/NAD(P)-binding domain"/>
    <property type="match status" value="1"/>
</dbReference>
<dbReference type="Pfam" id="PF02910">
    <property type="entry name" value="Succ_DH_flav_C"/>
    <property type="match status" value="1"/>
</dbReference>